<dbReference type="SMART" id="SM00303">
    <property type="entry name" value="GPS"/>
    <property type="match status" value="1"/>
</dbReference>
<dbReference type="SUPFAM" id="SSF81321">
    <property type="entry name" value="Family A G protein-coupled receptor-like"/>
    <property type="match status" value="1"/>
</dbReference>
<dbReference type="InterPro" id="IPR046338">
    <property type="entry name" value="GAIN_dom_sf"/>
</dbReference>
<dbReference type="InterPro" id="IPR000832">
    <property type="entry name" value="GPCR_2_secretin-like"/>
</dbReference>
<reference evidence="11" key="1">
    <citation type="submission" date="2021-01" db="UniProtKB">
        <authorList>
            <consortium name="EnsemblMetazoa"/>
        </authorList>
    </citation>
    <scope>IDENTIFICATION</scope>
</reference>
<dbReference type="PROSITE" id="PS50221">
    <property type="entry name" value="GAIN_B"/>
    <property type="match status" value="1"/>
</dbReference>
<feature type="domain" description="GAIN-B" evidence="9">
    <location>
        <begin position="599"/>
        <end position="767"/>
    </location>
</feature>
<feature type="chain" id="PRO_5029817340" evidence="8">
    <location>
        <begin position="29"/>
        <end position="1062"/>
    </location>
</feature>
<dbReference type="PANTHER" id="PTHR45692:SF1">
    <property type="entry name" value="G-PROTEIN COUPLED RECEPTORS FAMILY 2 PROFILE 2 DOMAIN-CONTAINING PROTEIN"/>
    <property type="match status" value="1"/>
</dbReference>
<evidence type="ECO:0000256" key="8">
    <source>
        <dbReference type="SAM" id="SignalP"/>
    </source>
</evidence>
<dbReference type="InterPro" id="IPR000203">
    <property type="entry name" value="GPS"/>
</dbReference>
<feature type="transmembrane region" description="Helical" evidence="7">
    <location>
        <begin position="843"/>
        <end position="862"/>
    </location>
</feature>
<evidence type="ECO:0000259" key="10">
    <source>
        <dbReference type="PROSITE" id="PS50261"/>
    </source>
</evidence>
<protein>
    <submittedName>
        <fullName evidence="11">Uncharacterized protein</fullName>
    </submittedName>
</protein>
<dbReference type="EnsemblMetazoa" id="CLYHEMT000300.1">
    <property type="protein sequence ID" value="CLYHEMP000300.1"/>
    <property type="gene ID" value="CLYHEMG000300"/>
</dbReference>
<dbReference type="PRINTS" id="PR00249">
    <property type="entry name" value="GPCRSECRETIN"/>
</dbReference>
<dbReference type="GO" id="GO:0007166">
    <property type="term" value="P:cell surface receptor signaling pathway"/>
    <property type="evidence" value="ECO:0007669"/>
    <property type="project" value="InterPro"/>
</dbReference>
<feature type="transmembrane region" description="Helical" evidence="7">
    <location>
        <begin position="923"/>
        <end position="947"/>
    </location>
</feature>
<feature type="transmembrane region" description="Helical" evidence="7">
    <location>
        <begin position="883"/>
        <end position="903"/>
    </location>
</feature>
<dbReference type="InterPro" id="IPR017981">
    <property type="entry name" value="GPCR_2-like_7TM"/>
</dbReference>
<keyword evidence="8" id="KW-0732">Signal</keyword>
<evidence type="ECO:0000259" key="9">
    <source>
        <dbReference type="PROSITE" id="PS50221"/>
    </source>
</evidence>
<dbReference type="AlphaFoldDB" id="A0A7M5UY06"/>
<proteinExistence type="predicted"/>
<evidence type="ECO:0000313" key="12">
    <source>
        <dbReference type="Proteomes" id="UP000594262"/>
    </source>
</evidence>
<feature type="region of interest" description="Disordered" evidence="6">
    <location>
        <begin position="519"/>
        <end position="541"/>
    </location>
</feature>
<keyword evidence="2 7" id="KW-0812">Transmembrane</keyword>
<dbReference type="Pfam" id="PF01825">
    <property type="entry name" value="GPS"/>
    <property type="match status" value="1"/>
</dbReference>
<feature type="compositionally biased region" description="Basic and acidic residues" evidence="6">
    <location>
        <begin position="525"/>
        <end position="538"/>
    </location>
</feature>
<name>A0A7M5UY06_9CNID</name>
<keyword evidence="3 7" id="KW-1133">Transmembrane helix</keyword>
<dbReference type="OrthoDB" id="10037534at2759"/>
<dbReference type="PROSITE" id="PS50261">
    <property type="entry name" value="G_PROTEIN_RECEP_F2_4"/>
    <property type="match status" value="1"/>
</dbReference>
<dbReference type="InterPro" id="IPR057244">
    <property type="entry name" value="GAIN_B"/>
</dbReference>
<feature type="transmembrane region" description="Helical" evidence="7">
    <location>
        <begin position="968"/>
        <end position="994"/>
    </location>
</feature>
<dbReference type="GO" id="GO:0004930">
    <property type="term" value="F:G protein-coupled receptor activity"/>
    <property type="evidence" value="ECO:0007669"/>
    <property type="project" value="InterPro"/>
</dbReference>
<feature type="region of interest" description="Disordered" evidence="6">
    <location>
        <begin position="1042"/>
        <end position="1062"/>
    </location>
</feature>
<dbReference type="CDD" id="cd15040">
    <property type="entry name" value="7tmB2_Adhesion"/>
    <property type="match status" value="1"/>
</dbReference>
<sequence>SDLSLGKATMKRFLLLFLLSLCFYEISGFVRNIKGNTFSCPTLNTGAEADGVIDLTMAEHNVYRTRVECLKECERLKQTNNSAINGALFDFYENGKICQCLIGLTRYKWTRYFTYYENGIKNNTKLPKYIRRSGRALTNSFANATVLPVAKNSTITINNCTTRCQELNSTYGDISAFSIKALGSIRHAYSRLLNVTECTCLRNPRFGITDLKRTCFFSPLETPRCKWFSSKIPEARNTFPRPFGELAVNFSTCMIECRRIQLEREISVFGVMMDSLYAGECRCTTEKKRDLRFSCILRNGGKCNLHSGLPVSNGTIMMSEKSMPVRQCIELCIEAKKNNSAISGVEMKDIIWTNRCICHLNATMVRTYRSCFFDNLPQLSTVQPATVLPTTNTSMSTTDTKVPATISPPPEQKESPQQVLKTVFKIFNSTDNITICRSDDAHDNCTTLEGALTLLNSLVFNQTQKFNTTEKGGADEKIRKEFQQLTLSYSLLANLTTPKQTQKLAPIMFSAFDQISFSPALRPRSSPEEGKTQLDTKPKPTSISMQIKRTILQTIDTVVRKVMEVPSLSLDIGLQNMAIKIESLDVTEEPGNKGVREKEIAVHSSENGEILLIKMTTLNEDISRTDLSAIKVPKTALPSNQSKISVASVVYKNDLFFAQSVGKTTNQITDRVSGSVGSVIHSLIVGQQEIKDLVDPIKLIFKTNQQMKRSQQKITNTTCSFWVEDSDHRYYWSDQGCKTVNQTIDHVICQCNHLTNFAILFDVQQTAQHSPSSKGLEIMTKIGCGVSIAGLTLTVFFHLFIAKLRTKLHSHILISLSSSLIMLLALFVLFAEKWSSMSRLSCQLVAGGIHFFLLSSFAWMIVEGYNLHSSIVSIFLIRGGERFFWWALSFSIVIPAGLVGVNYALYPQSLGNERFCVVHGPGFYMFILAPIISTIIFNAVILVRIIHTIRKSDKKFKNKKSRPEDENVRLKMIRIAFTCSCIMGLSWIFGIFAIEDASVVFQWLFTIFNSLQGFFIFVMHTLRNKEIQNQIRNCQVRAQGANSLQNSPKSLQSQNTINMTLR</sequence>
<evidence type="ECO:0000256" key="1">
    <source>
        <dbReference type="ARBA" id="ARBA00004141"/>
    </source>
</evidence>
<evidence type="ECO:0000256" key="4">
    <source>
        <dbReference type="ARBA" id="ARBA00023136"/>
    </source>
</evidence>
<feature type="transmembrane region" description="Helical" evidence="7">
    <location>
        <begin position="778"/>
        <end position="800"/>
    </location>
</feature>
<feature type="transmembrane region" description="Helical" evidence="7">
    <location>
        <begin position="812"/>
        <end position="831"/>
    </location>
</feature>
<feature type="domain" description="G-protein coupled receptors family 2 profile 2" evidence="10">
    <location>
        <begin position="776"/>
        <end position="1024"/>
    </location>
</feature>
<organism evidence="11 12">
    <name type="scientific">Clytia hemisphaerica</name>
    <dbReference type="NCBI Taxonomy" id="252671"/>
    <lineage>
        <taxon>Eukaryota</taxon>
        <taxon>Metazoa</taxon>
        <taxon>Cnidaria</taxon>
        <taxon>Hydrozoa</taxon>
        <taxon>Hydroidolina</taxon>
        <taxon>Leptothecata</taxon>
        <taxon>Obeliida</taxon>
        <taxon>Clytiidae</taxon>
        <taxon>Clytia</taxon>
    </lineage>
</organism>
<dbReference type="PANTHER" id="PTHR45692">
    <property type="entry name" value="G_PROTEIN_RECEP_F2_4 DOMAIN-CONTAINING PROTEIN"/>
    <property type="match status" value="1"/>
</dbReference>
<keyword evidence="5" id="KW-1015">Disulfide bond</keyword>
<feature type="region of interest" description="Disordered" evidence="6">
    <location>
        <begin position="390"/>
        <end position="415"/>
    </location>
</feature>
<comment type="subcellular location">
    <subcellularLocation>
        <location evidence="1">Membrane</location>
        <topology evidence="1">Multi-pass membrane protein</topology>
    </subcellularLocation>
</comment>
<dbReference type="Proteomes" id="UP000594262">
    <property type="component" value="Unplaced"/>
</dbReference>
<dbReference type="Gene3D" id="2.60.220.50">
    <property type="match status" value="1"/>
</dbReference>
<feature type="transmembrane region" description="Helical" evidence="7">
    <location>
        <begin position="1000"/>
        <end position="1022"/>
    </location>
</feature>
<dbReference type="GO" id="GO:0016020">
    <property type="term" value="C:membrane"/>
    <property type="evidence" value="ECO:0007669"/>
    <property type="project" value="UniProtKB-SubCell"/>
</dbReference>
<dbReference type="Gene3D" id="1.20.1070.10">
    <property type="entry name" value="Rhodopsin 7-helix transmembrane proteins"/>
    <property type="match status" value="1"/>
</dbReference>
<evidence type="ECO:0000256" key="3">
    <source>
        <dbReference type="ARBA" id="ARBA00022989"/>
    </source>
</evidence>
<evidence type="ECO:0000256" key="2">
    <source>
        <dbReference type="ARBA" id="ARBA00022692"/>
    </source>
</evidence>
<evidence type="ECO:0000256" key="6">
    <source>
        <dbReference type="SAM" id="MobiDB-lite"/>
    </source>
</evidence>
<evidence type="ECO:0000256" key="7">
    <source>
        <dbReference type="SAM" id="Phobius"/>
    </source>
</evidence>
<feature type="compositionally biased region" description="Low complexity" evidence="6">
    <location>
        <begin position="390"/>
        <end position="400"/>
    </location>
</feature>
<accession>A0A7M5UY06</accession>
<feature type="signal peptide" evidence="8">
    <location>
        <begin position="1"/>
        <end position="28"/>
    </location>
</feature>
<evidence type="ECO:0000256" key="5">
    <source>
        <dbReference type="ARBA" id="ARBA00023157"/>
    </source>
</evidence>
<evidence type="ECO:0000313" key="11">
    <source>
        <dbReference type="EnsemblMetazoa" id="CLYHEMP000300.1"/>
    </source>
</evidence>
<dbReference type="Pfam" id="PF00002">
    <property type="entry name" value="7tm_2"/>
    <property type="match status" value="1"/>
</dbReference>
<keyword evidence="4 7" id="KW-0472">Membrane</keyword>
<keyword evidence="12" id="KW-1185">Reference proteome</keyword>